<evidence type="ECO:0000313" key="2">
    <source>
        <dbReference type="Proteomes" id="UP000189670"/>
    </source>
</evidence>
<protein>
    <submittedName>
        <fullName evidence="1">Uncharacterized protein</fullName>
    </submittedName>
</protein>
<proteinExistence type="predicted"/>
<name>A0A1V1P1Y2_9BACT</name>
<comment type="caution">
    <text evidence="1">The sequence shown here is derived from an EMBL/GenBank/DDBJ whole genome shotgun (WGS) entry which is preliminary data.</text>
</comment>
<accession>A0A1V1P1Y2</accession>
<dbReference type="Proteomes" id="UP000189670">
    <property type="component" value="Unassembled WGS sequence"/>
</dbReference>
<dbReference type="InterPro" id="IPR026350">
    <property type="entry name" value="GxxExxY"/>
</dbReference>
<sequence>MLRNKYLLSKKNQDHTFHSVVLAGVHDIKNLKMKIRDERKSEYNSPWNVAIDFKVDMSFSVDEISGMLADYESDYNTGMDIKLISRELRKYTSGYPYLVSKLCYLMDEELEQNFSIDSLEHAMRIILNEHNTLFDDLIKNINRYPKLYNLLERIAIEGAEVTYNSDSHNLGIMYGILSKNTKHKLIIHNKIFELRLYNYFIAEREIAKGSALNYKYEAKFIDDSGDLDMELILMKFQELMKAEYRDADEKFVEREGRLLFLAFLKPIINGEGFYFVEPETRKSSRMDIVVTFNKKKFIVELKIWRGEKYVQEGREQLCYYLETQSLNNGYMVIFNFNKNKNIIV</sequence>
<dbReference type="Pfam" id="PF13366">
    <property type="entry name" value="PDDEXK_3"/>
    <property type="match status" value="1"/>
</dbReference>
<organism evidence="1 2">
    <name type="scientific">Candidatus Magnetoglobus multicellularis str. Araruama</name>
    <dbReference type="NCBI Taxonomy" id="890399"/>
    <lineage>
        <taxon>Bacteria</taxon>
        <taxon>Pseudomonadati</taxon>
        <taxon>Thermodesulfobacteriota</taxon>
        <taxon>Desulfobacteria</taxon>
        <taxon>Desulfobacterales</taxon>
        <taxon>Desulfobacteraceae</taxon>
        <taxon>Candidatus Magnetoglobus</taxon>
    </lineage>
</organism>
<gene>
    <name evidence="1" type="ORF">OMM_04374</name>
</gene>
<dbReference type="AlphaFoldDB" id="A0A1V1P1Y2"/>
<dbReference type="EMBL" id="ATBP01000842">
    <property type="protein sequence ID" value="ETR68755.1"/>
    <property type="molecule type" value="Genomic_DNA"/>
</dbReference>
<reference evidence="2" key="1">
    <citation type="submission" date="2012-11" db="EMBL/GenBank/DDBJ databases">
        <authorList>
            <person name="Lucero-Rivera Y.E."/>
            <person name="Tovar-Ramirez D."/>
        </authorList>
    </citation>
    <scope>NUCLEOTIDE SEQUENCE [LARGE SCALE GENOMIC DNA]</scope>
    <source>
        <strain evidence="2">Araruama</strain>
    </source>
</reference>
<evidence type="ECO:0000313" key="1">
    <source>
        <dbReference type="EMBL" id="ETR68755.1"/>
    </source>
</evidence>